<keyword evidence="3" id="KW-0012">Acyltransferase</keyword>
<accession>A0ABU5F474</accession>
<feature type="transmembrane region" description="Helical" evidence="1">
    <location>
        <begin position="263"/>
        <end position="282"/>
    </location>
</feature>
<feature type="transmembrane region" description="Helical" evidence="1">
    <location>
        <begin position="102"/>
        <end position="122"/>
    </location>
</feature>
<evidence type="ECO:0000259" key="2">
    <source>
        <dbReference type="Pfam" id="PF01757"/>
    </source>
</evidence>
<dbReference type="Pfam" id="PF01757">
    <property type="entry name" value="Acyl_transf_3"/>
    <property type="match status" value="1"/>
</dbReference>
<evidence type="ECO:0000313" key="4">
    <source>
        <dbReference type="Proteomes" id="UP001272242"/>
    </source>
</evidence>
<gene>
    <name evidence="3" type="ORF">R5W23_003368</name>
</gene>
<feature type="transmembrane region" description="Helical" evidence="1">
    <location>
        <begin position="178"/>
        <end position="196"/>
    </location>
</feature>
<feature type="transmembrane region" description="Helical" evidence="1">
    <location>
        <begin position="15"/>
        <end position="36"/>
    </location>
</feature>
<organism evidence="3 4">
    <name type="scientific">Gemmata algarum</name>
    <dbReference type="NCBI Taxonomy" id="2975278"/>
    <lineage>
        <taxon>Bacteria</taxon>
        <taxon>Pseudomonadati</taxon>
        <taxon>Planctomycetota</taxon>
        <taxon>Planctomycetia</taxon>
        <taxon>Gemmatales</taxon>
        <taxon>Gemmataceae</taxon>
        <taxon>Gemmata</taxon>
    </lineage>
</organism>
<keyword evidence="4" id="KW-1185">Reference proteome</keyword>
<protein>
    <submittedName>
        <fullName evidence="3">Acyltransferase</fullName>
    </submittedName>
</protein>
<keyword evidence="1" id="KW-1133">Transmembrane helix</keyword>
<evidence type="ECO:0000256" key="1">
    <source>
        <dbReference type="SAM" id="Phobius"/>
    </source>
</evidence>
<proteinExistence type="predicted"/>
<comment type="caution">
    <text evidence="3">The sequence shown here is derived from an EMBL/GenBank/DDBJ whole genome shotgun (WGS) entry which is preliminary data.</text>
</comment>
<feature type="transmembrane region" description="Helical" evidence="1">
    <location>
        <begin position="152"/>
        <end position="171"/>
    </location>
</feature>
<evidence type="ECO:0000313" key="3">
    <source>
        <dbReference type="EMBL" id="MDY3561938.1"/>
    </source>
</evidence>
<dbReference type="InterPro" id="IPR050879">
    <property type="entry name" value="Acyltransferase_3"/>
</dbReference>
<sequence length="366" mass="42027">MGESPRIGNSVGADVMRGVAILMVVVYHAFGSFYGWHLPWDGWLRNFSEPRSETLVWFYPVSFGWAGVSLFFTISGFCIHYSYLRAGKFDPGQFYWRRFWRIYPAYLISLVLFAILFGYSHLTYKGMSQILSHAFFIHNFGSEGFFAINPSFWSIATEVQLYLLFPVLLFIRGRLGISATLVILFIVACGWRIIAISNWGLPEHPIDWVWTFPLMTWFDWSLGALVAERSFQGRRAFKNPGLWLPASLLLFVLSTFYKPLTVFSFTLAALASAVALDASLYVRWKSWWAWGLVFIGTISYSLYLWHQPLIPYLINRLKTISGSSFVAWIGLVPLLLVGGWVSFQIFEKPAVAIGHRLRRSRRRADS</sequence>
<dbReference type="GO" id="GO:0016746">
    <property type="term" value="F:acyltransferase activity"/>
    <property type="evidence" value="ECO:0007669"/>
    <property type="project" value="UniProtKB-KW"/>
</dbReference>
<keyword evidence="1" id="KW-0812">Transmembrane</keyword>
<dbReference type="Proteomes" id="UP001272242">
    <property type="component" value="Unassembled WGS sequence"/>
</dbReference>
<dbReference type="InterPro" id="IPR002656">
    <property type="entry name" value="Acyl_transf_3_dom"/>
</dbReference>
<feature type="transmembrane region" description="Helical" evidence="1">
    <location>
        <begin position="56"/>
        <end position="81"/>
    </location>
</feature>
<keyword evidence="3" id="KW-0808">Transferase</keyword>
<dbReference type="EMBL" id="JAXBLV010000203">
    <property type="protein sequence ID" value="MDY3561938.1"/>
    <property type="molecule type" value="Genomic_DNA"/>
</dbReference>
<reference evidence="4" key="1">
    <citation type="journal article" date="2023" name="Mar. Drugs">
        <title>Gemmata algarum, a Novel Planctomycete Isolated from an Algal Mat, Displays Antimicrobial Activity.</title>
        <authorList>
            <person name="Kumar G."/>
            <person name="Kallscheuer N."/>
            <person name="Kashif M."/>
            <person name="Ahamad S."/>
            <person name="Jagadeeshwari U."/>
            <person name="Pannikurungottu S."/>
            <person name="Haufschild T."/>
            <person name="Kabuu M."/>
            <person name="Sasikala C."/>
            <person name="Jogler C."/>
            <person name="Ramana C."/>
        </authorList>
    </citation>
    <scope>NUCLEOTIDE SEQUENCE [LARGE SCALE GENOMIC DNA]</scope>
    <source>
        <strain evidence="4">JC673</strain>
    </source>
</reference>
<name>A0ABU5F474_9BACT</name>
<feature type="domain" description="Acyltransferase 3" evidence="2">
    <location>
        <begin position="13"/>
        <end position="341"/>
    </location>
</feature>
<dbReference type="PANTHER" id="PTHR23028:SF53">
    <property type="entry name" value="ACYL_TRANSF_3 DOMAIN-CONTAINING PROTEIN"/>
    <property type="match status" value="1"/>
</dbReference>
<feature type="transmembrane region" description="Helical" evidence="1">
    <location>
        <begin position="208"/>
        <end position="227"/>
    </location>
</feature>
<keyword evidence="1" id="KW-0472">Membrane</keyword>
<dbReference type="RefSeq" id="WP_320688279.1">
    <property type="nucleotide sequence ID" value="NZ_JAXBLV010000203.1"/>
</dbReference>
<dbReference type="PANTHER" id="PTHR23028">
    <property type="entry name" value="ACETYLTRANSFERASE"/>
    <property type="match status" value="1"/>
</dbReference>
<feature type="transmembrane region" description="Helical" evidence="1">
    <location>
        <begin position="239"/>
        <end position="257"/>
    </location>
</feature>
<feature type="transmembrane region" description="Helical" evidence="1">
    <location>
        <begin position="287"/>
        <end position="305"/>
    </location>
</feature>
<feature type="transmembrane region" description="Helical" evidence="1">
    <location>
        <begin position="325"/>
        <end position="346"/>
    </location>
</feature>